<accession>A0A2G8SAG9</accession>
<feature type="chain" id="PRO_5013708296" description="Transporter" evidence="1">
    <location>
        <begin position="20"/>
        <end position="173"/>
    </location>
</feature>
<feature type="signal peptide" evidence="1">
    <location>
        <begin position="1"/>
        <end position="19"/>
    </location>
</feature>
<organism evidence="2 3">
    <name type="scientific">Ganoderma sinense ZZ0214-1</name>
    <dbReference type="NCBI Taxonomy" id="1077348"/>
    <lineage>
        <taxon>Eukaryota</taxon>
        <taxon>Fungi</taxon>
        <taxon>Dikarya</taxon>
        <taxon>Basidiomycota</taxon>
        <taxon>Agaricomycotina</taxon>
        <taxon>Agaricomycetes</taxon>
        <taxon>Polyporales</taxon>
        <taxon>Polyporaceae</taxon>
        <taxon>Ganoderma</taxon>
    </lineage>
</organism>
<name>A0A2G8SAG9_9APHY</name>
<evidence type="ECO:0008006" key="4">
    <source>
        <dbReference type="Google" id="ProtNLM"/>
    </source>
</evidence>
<protein>
    <recommendedName>
        <fullName evidence="4">Transporter</fullName>
    </recommendedName>
</protein>
<reference evidence="2 3" key="1">
    <citation type="journal article" date="2015" name="Sci. Rep.">
        <title>Chromosome-level genome map provides insights into diverse defense mechanisms in the medicinal fungus Ganoderma sinense.</title>
        <authorList>
            <person name="Zhu Y."/>
            <person name="Xu J."/>
            <person name="Sun C."/>
            <person name="Zhou S."/>
            <person name="Xu H."/>
            <person name="Nelson D.R."/>
            <person name="Qian J."/>
            <person name="Song J."/>
            <person name="Luo H."/>
            <person name="Xiang L."/>
            <person name="Li Y."/>
            <person name="Xu Z."/>
            <person name="Ji A."/>
            <person name="Wang L."/>
            <person name="Lu S."/>
            <person name="Hayward A."/>
            <person name="Sun W."/>
            <person name="Li X."/>
            <person name="Schwartz D.C."/>
            <person name="Wang Y."/>
            <person name="Chen S."/>
        </authorList>
    </citation>
    <scope>NUCLEOTIDE SEQUENCE [LARGE SCALE GENOMIC DNA]</scope>
    <source>
        <strain evidence="2 3">ZZ0214-1</strain>
    </source>
</reference>
<comment type="caution">
    <text evidence="2">The sequence shown here is derived from an EMBL/GenBank/DDBJ whole genome shotgun (WGS) entry which is preliminary data.</text>
</comment>
<sequence>MGPFTSTLTVSLFAALSFALTLPKRQTTTIYQSPFSGTIVAPVADEVIVPGVNFTFQYDNSNWCESGFSEFIVYLTSGTTPPPFDNVTVNGTLADGTYILDMGEYVVPNFAGLPAIGTPPPSSMVLPATIVDEVDNATQVYVTVLQEYDSCPGHIAKEYSLTSVPVTLGVAAA</sequence>
<dbReference type="Proteomes" id="UP000230002">
    <property type="component" value="Unassembled WGS sequence"/>
</dbReference>
<dbReference type="OrthoDB" id="2742236at2759"/>
<dbReference type="AlphaFoldDB" id="A0A2G8SAG9"/>
<proteinExistence type="predicted"/>
<evidence type="ECO:0000256" key="1">
    <source>
        <dbReference type="SAM" id="SignalP"/>
    </source>
</evidence>
<keyword evidence="3" id="KW-1185">Reference proteome</keyword>
<keyword evidence="1" id="KW-0732">Signal</keyword>
<evidence type="ECO:0000313" key="2">
    <source>
        <dbReference type="EMBL" id="PIL30756.1"/>
    </source>
</evidence>
<evidence type="ECO:0000313" key="3">
    <source>
        <dbReference type="Proteomes" id="UP000230002"/>
    </source>
</evidence>
<gene>
    <name evidence="2" type="ORF">GSI_06924</name>
</gene>
<dbReference type="EMBL" id="AYKW01000013">
    <property type="protein sequence ID" value="PIL30756.1"/>
    <property type="molecule type" value="Genomic_DNA"/>
</dbReference>